<dbReference type="Gene3D" id="2.130.10.10">
    <property type="entry name" value="YVTN repeat-like/Quinoprotein amine dehydrogenase"/>
    <property type="match status" value="1"/>
</dbReference>
<comment type="similarity">
    <text evidence="1">Belongs to the bacterial ribosomal protein bL32 family.</text>
</comment>
<dbReference type="GO" id="GO:0003735">
    <property type="term" value="F:structural constituent of ribosome"/>
    <property type="evidence" value="ECO:0007669"/>
    <property type="project" value="InterPro"/>
</dbReference>
<evidence type="ECO:0000313" key="8">
    <source>
        <dbReference type="Proteomes" id="UP000289323"/>
    </source>
</evidence>
<dbReference type="GO" id="GO:0015934">
    <property type="term" value="C:large ribosomal subunit"/>
    <property type="evidence" value="ECO:0007669"/>
    <property type="project" value="InterPro"/>
</dbReference>
<dbReference type="PANTHER" id="PTHR44090">
    <property type="entry name" value="WD REPEAT-CONTAINING PROTEIN 61"/>
    <property type="match status" value="1"/>
</dbReference>
<keyword evidence="3" id="KW-0677">Repeat</keyword>
<proteinExistence type="inferred from homology"/>
<dbReference type="AlphaFoldDB" id="A0A446BD14"/>
<dbReference type="GO" id="GO:0006412">
    <property type="term" value="P:translation"/>
    <property type="evidence" value="ECO:0007669"/>
    <property type="project" value="InterPro"/>
</dbReference>
<dbReference type="SMART" id="SM00320">
    <property type="entry name" value="WD40"/>
    <property type="match status" value="7"/>
</dbReference>
<evidence type="ECO:0000256" key="6">
    <source>
        <dbReference type="PROSITE-ProRule" id="PRU00221"/>
    </source>
</evidence>
<dbReference type="InterPro" id="IPR002677">
    <property type="entry name" value="Ribosomal_bL32"/>
</dbReference>
<dbReference type="InterPro" id="IPR051510">
    <property type="entry name" value="SKI8"/>
</dbReference>
<evidence type="ECO:0000256" key="1">
    <source>
        <dbReference type="ARBA" id="ARBA00008560"/>
    </source>
</evidence>
<organism evidence="7 8">
    <name type="scientific">Thermothielavioides terrestris</name>
    <dbReference type="NCBI Taxonomy" id="2587410"/>
    <lineage>
        <taxon>Eukaryota</taxon>
        <taxon>Fungi</taxon>
        <taxon>Dikarya</taxon>
        <taxon>Ascomycota</taxon>
        <taxon>Pezizomycotina</taxon>
        <taxon>Sordariomycetes</taxon>
        <taxon>Sordariomycetidae</taxon>
        <taxon>Sordariales</taxon>
        <taxon>Chaetomiaceae</taxon>
        <taxon>Thermothielavioides</taxon>
    </lineage>
</organism>
<dbReference type="Proteomes" id="UP000289323">
    <property type="component" value="Unassembled WGS sequence"/>
</dbReference>
<dbReference type="InterPro" id="IPR015943">
    <property type="entry name" value="WD40/YVTN_repeat-like_dom_sf"/>
</dbReference>
<dbReference type="GO" id="GO:0005634">
    <property type="term" value="C:nucleus"/>
    <property type="evidence" value="ECO:0007669"/>
    <property type="project" value="TreeGrafter"/>
</dbReference>
<feature type="repeat" description="WD" evidence="6">
    <location>
        <begin position="366"/>
        <end position="400"/>
    </location>
</feature>
<feature type="repeat" description="WD" evidence="6">
    <location>
        <begin position="233"/>
        <end position="267"/>
    </location>
</feature>
<dbReference type="Pfam" id="PF00400">
    <property type="entry name" value="WD40"/>
    <property type="match status" value="3"/>
</dbReference>
<dbReference type="Pfam" id="PF01783">
    <property type="entry name" value="Ribosomal_L32p"/>
    <property type="match status" value="1"/>
</dbReference>
<dbReference type="SUPFAM" id="SSF57829">
    <property type="entry name" value="Zn-binding ribosomal proteins"/>
    <property type="match status" value="1"/>
</dbReference>
<protein>
    <submittedName>
        <fullName evidence="7">4a59a4c0-2b25-4ed5-b4f0-2c5efe168fee</fullName>
    </submittedName>
</protein>
<dbReference type="InterPro" id="IPR036322">
    <property type="entry name" value="WD40_repeat_dom_sf"/>
</dbReference>
<dbReference type="PROSITE" id="PS50294">
    <property type="entry name" value="WD_REPEATS_REGION"/>
    <property type="match status" value="1"/>
</dbReference>
<dbReference type="SUPFAM" id="SSF50978">
    <property type="entry name" value="WD40 repeat-like"/>
    <property type="match status" value="1"/>
</dbReference>
<reference evidence="7 8" key="1">
    <citation type="submission" date="2018-04" db="EMBL/GenBank/DDBJ databases">
        <authorList>
            <person name="Huttner S."/>
            <person name="Dainat J."/>
        </authorList>
    </citation>
    <scope>NUCLEOTIDE SEQUENCE [LARGE SCALE GENOMIC DNA]</scope>
</reference>
<dbReference type="PROSITE" id="PS00678">
    <property type="entry name" value="WD_REPEATS_1"/>
    <property type="match status" value="1"/>
</dbReference>
<dbReference type="NCBIfam" id="TIGR01031">
    <property type="entry name" value="rpmF_bact"/>
    <property type="match status" value="1"/>
</dbReference>
<accession>A0A446BD14</accession>
<name>A0A446BD14_9PEZI</name>
<keyword evidence="5" id="KW-0687">Ribonucleoprotein</keyword>
<evidence type="ECO:0000256" key="4">
    <source>
        <dbReference type="ARBA" id="ARBA00022980"/>
    </source>
</evidence>
<dbReference type="InterPro" id="IPR019775">
    <property type="entry name" value="WD40_repeat_CS"/>
</dbReference>
<sequence length="449" mass="47849">MALAAPTMRMASSSYFLPKLLAPAVFPTSRIQLQVRQLSLPLFPSLTLAVPVGLQLGLPSLPSILEGIWESILRAVPKKKTSHMKKRHRQMAGKALKDTTSLCKCPACGEIKRMHYLCPHCTATHPAEIFSLAPTPTSILSASGSSALRVHSTTDPSFPLQQTIPAAHKLGCHHVCTARGGLGTVAASVGFGGEIKVWTRNRAGNNDTAGEDEWRLDWELAPSSSKADGGGDVWAVALSADEGYLACTTSDGRIHVWDIAARERIQTYETGARGGGSFAMAVDLSRDGRLTASGHESGAVYVFNNDAGRMVYSLSGLAKPVRAVAFSPGCKRLAAAGNAGIIALYDMEHGEHVGNLTTPSTRPAWITSLDWNDTGEYLLSGSLDGKVKVWDVARGVCVATHSETESALWSVRWLPKTERALGPGMGKSEMFCAAGASRSLTFYREATGS</sequence>
<dbReference type="PANTHER" id="PTHR44090:SF1">
    <property type="entry name" value="SUPERKILLER COMPLEX PROTEIN 8"/>
    <property type="match status" value="1"/>
</dbReference>
<keyword evidence="2 6" id="KW-0853">WD repeat</keyword>
<evidence type="ECO:0000256" key="2">
    <source>
        <dbReference type="ARBA" id="ARBA00022574"/>
    </source>
</evidence>
<dbReference type="PROSITE" id="PS50082">
    <property type="entry name" value="WD_REPEATS_2"/>
    <property type="match status" value="2"/>
</dbReference>
<dbReference type="InterPro" id="IPR011332">
    <property type="entry name" value="Ribosomal_zn-bd"/>
</dbReference>
<keyword evidence="4" id="KW-0689">Ribosomal protein</keyword>
<evidence type="ECO:0000256" key="5">
    <source>
        <dbReference type="ARBA" id="ARBA00023274"/>
    </source>
</evidence>
<evidence type="ECO:0000256" key="3">
    <source>
        <dbReference type="ARBA" id="ARBA00022737"/>
    </source>
</evidence>
<dbReference type="InterPro" id="IPR001680">
    <property type="entry name" value="WD40_rpt"/>
</dbReference>
<gene>
    <name evidence="7" type="ORF">TT172_LOCUS2794</name>
</gene>
<evidence type="ECO:0000313" key="7">
    <source>
        <dbReference type="EMBL" id="SPQ20375.1"/>
    </source>
</evidence>
<dbReference type="EMBL" id="OUUZ01000004">
    <property type="protein sequence ID" value="SPQ20375.1"/>
    <property type="molecule type" value="Genomic_DNA"/>
</dbReference>